<gene>
    <name evidence="1" type="ORF">A6V36_33075</name>
</gene>
<keyword evidence="2" id="KW-1185">Reference proteome</keyword>
<name>A0ABX2US00_9BURK</name>
<dbReference type="Proteomes" id="UP000077961">
    <property type="component" value="Unassembled WGS sequence"/>
</dbReference>
<comment type="caution">
    <text evidence="1">The sequence shown here is derived from an EMBL/GenBank/DDBJ whole genome shotgun (WGS) entry which is preliminary data.</text>
</comment>
<proteinExistence type="predicted"/>
<evidence type="ECO:0000313" key="2">
    <source>
        <dbReference type="Proteomes" id="UP000077961"/>
    </source>
</evidence>
<accession>A0ABX2US00</accession>
<evidence type="ECO:0000313" key="1">
    <source>
        <dbReference type="EMBL" id="OAJ56733.1"/>
    </source>
</evidence>
<dbReference type="EMBL" id="LXJZ01000184">
    <property type="protein sequence ID" value="OAJ56733.1"/>
    <property type="molecule type" value="Genomic_DNA"/>
</dbReference>
<sequence>MRRGAMNALAAMWRVCVGFLTCILLLILAGCDAVVDSVNSLHVTRTAWRNVALEAGARLLEIESSARYFSAGSSRKPSVL</sequence>
<dbReference type="PROSITE" id="PS51257">
    <property type="entry name" value="PROKAR_LIPOPROTEIN"/>
    <property type="match status" value="1"/>
</dbReference>
<organism evidence="1 2">
    <name type="scientific">Paraburkholderia ginsengiterrae</name>
    <dbReference type="NCBI Taxonomy" id="1462993"/>
    <lineage>
        <taxon>Bacteria</taxon>
        <taxon>Pseudomonadati</taxon>
        <taxon>Pseudomonadota</taxon>
        <taxon>Betaproteobacteria</taxon>
        <taxon>Burkholderiales</taxon>
        <taxon>Burkholderiaceae</taxon>
        <taxon>Paraburkholderia</taxon>
    </lineage>
</organism>
<reference evidence="1 2" key="1">
    <citation type="submission" date="2016-04" db="EMBL/GenBank/DDBJ databases">
        <title>Reclassification of Paraburkholderia panaciterrae (Farh et al. 2015) Dobritsa &amp; Samadpour 2016 as a later homotypic synonym of Paraburkholderia ginsengiterrae (Farh et al. 2015) Dobritsa &amp; Samadpour 2016.</title>
        <authorList>
            <person name="Dobritsa A.P."/>
            <person name="Kutumbaka K."/>
            <person name="Samadpour M."/>
        </authorList>
    </citation>
    <scope>NUCLEOTIDE SEQUENCE [LARGE SCALE GENOMIC DNA]</scope>
    <source>
        <strain evidence="1 2">DCY85-1</strain>
    </source>
</reference>
<protein>
    <submittedName>
        <fullName evidence="1">Uncharacterized protein</fullName>
    </submittedName>
</protein>